<name>A0A2S0PFH4_9NEIS</name>
<accession>A0A2S0PFH4</accession>
<sequence length="62" mass="6787">MAAEQQKPMPGSDRDSHGCIGSAGYAWCARTDRCERPWELARKQGLGADAAAFDRFCEAPLE</sequence>
<dbReference type="KEGG" id="maer:DAI18_16060"/>
<evidence type="ECO:0000313" key="1">
    <source>
        <dbReference type="EMBL" id="AVY96140.1"/>
    </source>
</evidence>
<dbReference type="AlphaFoldDB" id="A0A2S0PFH4"/>
<dbReference type="Proteomes" id="UP000244173">
    <property type="component" value="Chromosome"/>
</dbReference>
<evidence type="ECO:0000313" key="2">
    <source>
        <dbReference type="Proteomes" id="UP000244173"/>
    </source>
</evidence>
<proteinExistence type="predicted"/>
<dbReference type="STRING" id="1122240.GCA_000620105_02725"/>
<dbReference type="OrthoDB" id="8913515at2"/>
<dbReference type="EMBL" id="CP028519">
    <property type="protein sequence ID" value="AVY96140.1"/>
    <property type="molecule type" value="Genomic_DNA"/>
</dbReference>
<reference evidence="1 2" key="1">
    <citation type="submission" date="2018-04" db="EMBL/GenBank/DDBJ databases">
        <title>Denitrifier Microvirgula.</title>
        <authorList>
            <person name="Anderson E."/>
            <person name="Jang J."/>
            <person name="Ishii S."/>
        </authorList>
    </citation>
    <scope>NUCLEOTIDE SEQUENCE [LARGE SCALE GENOMIC DNA]</scope>
    <source>
        <strain evidence="1 2">BE2.4</strain>
    </source>
</reference>
<gene>
    <name evidence="1" type="ORF">DAI18_16060</name>
</gene>
<protein>
    <submittedName>
        <fullName evidence="1">Peptidase</fullName>
    </submittedName>
</protein>
<organism evidence="1 2">
    <name type="scientific">Microvirgula aerodenitrificans</name>
    <dbReference type="NCBI Taxonomy" id="57480"/>
    <lineage>
        <taxon>Bacteria</taxon>
        <taxon>Pseudomonadati</taxon>
        <taxon>Pseudomonadota</taxon>
        <taxon>Betaproteobacteria</taxon>
        <taxon>Neisseriales</taxon>
        <taxon>Aquaspirillaceae</taxon>
        <taxon>Microvirgula</taxon>
    </lineage>
</organism>
<keyword evidence="2" id="KW-1185">Reference proteome</keyword>